<dbReference type="SUPFAM" id="SSF51161">
    <property type="entry name" value="Trimeric LpxA-like enzymes"/>
    <property type="match status" value="1"/>
</dbReference>
<reference evidence="2" key="1">
    <citation type="submission" date="2013-11" db="EMBL/GenBank/DDBJ databases">
        <title>Genome sequencing of Bartonella spp. isolated from human blood.</title>
        <authorList>
            <person name="Raoult D."/>
        </authorList>
    </citation>
    <scope>NUCLEOTIDE SEQUENCE</scope>
    <source>
        <strain evidence="2">BM1374165</strain>
    </source>
</reference>
<protein>
    <submittedName>
        <fullName evidence="1">Phage related protein</fullName>
    </submittedName>
</protein>
<dbReference type="AlphaFoldDB" id="X5M881"/>
<name>X5M881_BARHN</name>
<evidence type="ECO:0000313" key="1">
    <source>
        <dbReference type="EMBL" id="CDO47183.1"/>
    </source>
</evidence>
<dbReference type="Proteomes" id="UP000019801">
    <property type="component" value="Chromosome I"/>
</dbReference>
<dbReference type="KEGG" id="bhs:BM1374165_01188"/>
<proteinExistence type="predicted"/>
<evidence type="ECO:0000313" key="2">
    <source>
        <dbReference type="Proteomes" id="UP000019801"/>
    </source>
</evidence>
<accession>X5M881</accession>
<dbReference type="PATRIC" id="fig|38323.4.peg.1250"/>
<dbReference type="Gene3D" id="2.160.10.10">
    <property type="entry name" value="Hexapeptide repeat proteins"/>
    <property type="match status" value="1"/>
</dbReference>
<sequence>MVYRMRVLRDFVSFKKSDFDDFRDQGNCWLECDIRSRYFIEDRCVFRDAKFYNDSYICDRIYIYDNGQIYCMSFVSSVTVVYGKAQAYGPIEICRSAYVSNKIKIILHSKGSGNAYIYGDAKVYDYVCITNSFEVYCKARIYNIQVYDSAQFFANSQIYNNALVCGYVKIRKKTKIYCNAEVGNCEDLRNDEETYIFFCILHGAKEANTNNGSKECVEYLPP</sequence>
<gene>
    <name evidence="1" type="ORF">BM1374165_01188</name>
</gene>
<dbReference type="InterPro" id="IPR011004">
    <property type="entry name" value="Trimer_LpxA-like_sf"/>
</dbReference>
<organism evidence="1 2">
    <name type="scientific">Bartonella henselae</name>
    <name type="common">Rochalimaea henselae</name>
    <dbReference type="NCBI Taxonomy" id="38323"/>
    <lineage>
        <taxon>Bacteria</taxon>
        <taxon>Pseudomonadati</taxon>
        <taxon>Pseudomonadota</taxon>
        <taxon>Alphaproteobacteria</taxon>
        <taxon>Hyphomicrobiales</taxon>
        <taxon>Bartonellaceae</taxon>
        <taxon>Bartonella</taxon>
    </lineage>
</organism>
<dbReference type="EMBL" id="HG969191">
    <property type="protein sequence ID" value="CDO47183.1"/>
    <property type="molecule type" value="Genomic_DNA"/>
</dbReference>